<dbReference type="eggNOG" id="COG1929">
    <property type="taxonomic scope" value="Bacteria"/>
</dbReference>
<dbReference type="RefSeq" id="WP_037301287.1">
    <property type="nucleotide sequence ID" value="NZ_ATAX01000036.1"/>
</dbReference>
<dbReference type="PANTHER" id="PTHR21599:SF0">
    <property type="entry name" value="GLYCERATE KINASE"/>
    <property type="match status" value="1"/>
</dbReference>
<dbReference type="Gene3D" id="3.40.50.10350">
    <property type="entry name" value="Glycerate kinase, domain 1"/>
    <property type="match status" value="1"/>
</dbReference>
<proteinExistence type="inferred from homology"/>
<name>W7UVD5_RUMFL</name>
<dbReference type="Proteomes" id="UP000019365">
    <property type="component" value="Unassembled WGS sequence"/>
</dbReference>
<keyword evidence="6" id="KW-1185">Reference proteome</keyword>
<dbReference type="SUPFAM" id="SSF110738">
    <property type="entry name" value="Glycerate kinase I"/>
    <property type="match status" value="1"/>
</dbReference>
<dbReference type="InterPro" id="IPR018197">
    <property type="entry name" value="Glycerate_kinase_RE-like"/>
</dbReference>
<keyword evidence="3 4" id="KW-0418">Kinase</keyword>
<dbReference type="PIRSF" id="PIRSF006078">
    <property type="entry name" value="GlxK"/>
    <property type="match status" value="1"/>
</dbReference>
<dbReference type="InterPro" id="IPR004381">
    <property type="entry name" value="Glycerate_kinase"/>
</dbReference>
<comment type="similarity">
    <text evidence="1 4">Belongs to the glycerate kinase type-1 family.</text>
</comment>
<dbReference type="Gene3D" id="3.90.1510.10">
    <property type="entry name" value="Glycerate kinase, domain 2"/>
    <property type="match status" value="1"/>
</dbReference>
<evidence type="ECO:0000256" key="4">
    <source>
        <dbReference type="PIRNR" id="PIRNR006078"/>
    </source>
</evidence>
<evidence type="ECO:0000256" key="3">
    <source>
        <dbReference type="ARBA" id="ARBA00022777"/>
    </source>
</evidence>
<sequence length="382" mass="39761">MKAVIAIDSFKGSLSSMEAGKATADGIKRVFPDAETVIKPVADGGEGTVEALVSGLEGCLAEAEVSDPLGRRIKAVYGILPDNTAVIEMSAASGLPLLSASERDVMHATTYGTGELILDAVKRGCRNFIIGIGGSATNDGGIGCLQALGFGMLDKDGKQVGYGAQGLSQLVRITDENVIPELEYCRFYVACDVRNPLCGENGCSRIFAPQKGASEAIIDPMDVSMRSYAELTAGFNPSASPDTAGAGAAGGLGFALMYYLNAQICQGADLIIKRTGLEEAVKGADIVITGEGCLDDQTAMGKAPIGIAALAKAHGKPVIAFSGAVRHGARLCNEKGIDAFFPVLRSVCTLEEAMDAENARSAIADTAEQVFRTIRMFSKTFI</sequence>
<dbReference type="InterPro" id="IPR018193">
    <property type="entry name" value="Glyc_kinase_flavodox-like_fold"/>
</dbReference>
<dbReference type="GO" id="GO:0031388">
    <property type="term" value="P:organic acid phosphorylation"/>
    <property type="evidence" value="ECO:0007669"/>
    <property type="project" value="UniProtKB-UniRule"/>
</dbReference>
<dbReference type="Pfam" id="PF02595">
    <property type="entry name" value="Gly_kinase"/>
    <property type="match status" value="1"/>
</dbReference>
<dbReference type="NCBIfam" id="TIGR00045">
    <property type="entry name" value="glycerate kinase"/>
    <property type="match status" value="1"/>
</dbReference>
<evidence type="ECO:0008006" key="7">
    <source>
        <dbReference type="Google" id="ProtNLM"/>
    </source>
</evidence>
<reference evidence="5 6" key="1">
    <citation type="journal article" date="2014" name="PLoS ONE">
        <title>Rumen cellulosomics: divergent fiber-degrading strategies revealed by comparative genome-wide analysis of six ruminococcal strains.</title>
        <authorList>
            <person name="Dassa B."/>
            <person name="Borovok I."/>
            <person name="Ruimy-Israeli V."/>
            <person name="Lamed R."/>
            <person name="Flint H.J."/>
            <person name="Duncan S.H."/>
            <person name="Henrissat B."/>
            <person name="Coutinho P."/>
            <person name="Morrison M."/>
            <person name="Mosoni P."/>
            <person name="Yeoman C.J."/>
            <person name="White B.A."/>
            <person name="Bayer E.A."/>
        </authorList>
    </citation>
    <scope>NUCLEOTIDE SEQUENCE [LARGE SCALE GENOMIC DNA]</scope>
    <source>
        <strain evidence="5 6">007c</strain>
    </source>
</reference>
<dbReference type="OrthoDB" id="9774290at2"/>
<gene>
    <name evidence="5" type="ORF">RF007C_13040</name>
</gene>
<evidence type="ECO:0000256" key="2">
    <source>
        <dbReference type="ARBA" id="ARBA00022679"/>
    </source>
</evidence>
<dbReference type="PATRIC" id="fig|1341157.4.peg.3044"/>
<comment type="caution">
    <text evidence="5">The sequence shown here is derived from an EMBL/GenBank/DDBJ whole genome shotgun (WGS) entry which is preliminary data.</text>
</comment>
<evidence type="ECO:0000256" key="1">
    <source>
        <dbReference type="ARBA" id="ARBA00006284"/>
    </source>
</evidence>
<dbReference type="AlphaFoldDB" id="W7UVD5"/>
<dbReference type="GO" id="GO:0008887">
    <property type="term" value="F:glycerate kinase activity"/>
    <property type="evidence" value="ECO:0007669"/>
    <property type="project" value="UniProtKB-UniRule"/>
</dbReference>
<keyword evidence="2 4" id="KW-0808">Transferase</keyword>
<evidence type="ECO:0000313" key="5">
    <source>
        <dbReference type="EMBL" id="EWM52272.1"/>
    </source>
</evidence>
<organism evidence="5 6">
    <name type="scientific">Ruminococcus flavefaciens 007c</name>
    <dbReference type="NCBI Taxonomy" id="1341157"/>
    <lineage>
        <taxon>Bacteria</taxon>
        <taxon>Bacillati</taxon>
        <taxon>Bacillota</taxon>
        <taxon>Clostridia</taxon>
        <taxon>Eubacteriales</taxon>
        <taxon>Oscillospiraceae</taxon>
        <taxon>Ruminococcus</taxon>
    </lineage>
</organism>
<dbReference type="PANTHER" id="PTHR21599">
    <property type="entry name" value="GLYCERATE KINASE"/>
    <property type="match status" value="1"/>
</dbReference>
<protein>
    <recommendedName>
        <fullName evidence="7">Glycerate kinase</fullName>
    </recommendedName>
</protein>
<dbReference type="InterPro" id="IPR036129">
    <property type="entry name" value="Glycerate_kinase_sf"/>
</dbReference>
<dbReference type="EMBL" id="ATAX01000036">
    <property type="protein sequence ID" value="EWM52272.1"/>
    <property type="molecule type" value="Genomic_DNA"/>
</dbReference>
<evidence type="ECO:0000313" key="6">
    <source>
        <dbReference type="Proteomes" id="UP000019365"/>
    </source>
</evidence>
<accession>W7UVD5</accession>